<evidence type="ECO:0000313" key="1">
    <source>
        <dbReference type="EMBL" id="RLV99805.1"/>
    </source>
</evidence>
<gene>
    <name evidence="1" type="ORF">DV515_00009521</name>
</gene>
<dbReference type="Proteomes" id="UP000276834">
    <property type="component" value="Unassembled WGS sequence"/>
</dbReference>
<accession>A0A3L8SC32</accession>
<sequence length="76" mass="8575">MFVVQKQALLYMDRNVGAESFGFQVTARNLVSFENLHSTLIRIKGHLPKTRRLSPSFQLLFPGAAVGGREGRTQRE</sequence>
<name>A0A3L8SC32_CHLGU</name>
<dbReference type="AlphaFoldDB" id="A0A3L8SC32"/>
<keyword evidence="2" id="KW-1185">Reference proteome</keyword>
<reference evidence="1 2" key="1">
    <citation type="journal article" date="2018" name="Proc. R. Soc. B">
        <title>A non-coding region near Follistatin controls head colour polymorphism in the Gouldian finch.</title>
        <authorList>
            <person name="Toomey M.B."/>
            <person name="Marques C.I."/>
            <person name="Andrade P."/>
            <person name="Araujo P.M."/>
            <person name="Sabatino S."/>
            <person name="Gazda M.A."/>
            <person name="Afonso S."/>
            <person name="Lopes R.J."/>
            <person name="Corbo J.C."/>
            <person name="Carneiro M."/>
        </authorList>
    </citation>
    <scope>NUCLEOTIDE SEQUENCE [LARGE SCALE GENOMIC DNA]</scope>
    <source>
        <strain evidence="1">Red01</strain>
        <tissue evidence="1">Muscle</tissue>
    </source>
</reference>
<comment type="caution">
    <text evidence="1">The sequence shown here is derived from an EMBL/GenBank/DDBJ whole genome shotgun (WGS) entry which is preliminary data.</text>
</comment>
<proteinExistence type="predicted"/>
<organism evidence="1 2">
    <name type="scientific">Chloebia gouldiae</name>
    <name type="common">Gouldian finch</name>
    <name type="synonym">Erythrura gouldiae</name>
    <dbReference type="NCBI Taxonomy" id="44316"/>
    <lineage>
        <taxon>Eukaryota</taxon>
        <taxon>Metazoa</taxon>
        <taxon>Chordata</taxon>
        <taxon>Craniata</taxon>
        <taxon>Vertebrata</taxon>
        <taxon>Euteleostomi</taxon>
        <taxon>Archelosauria</taxon>
        <taxon>Archosauria</taxon>
        <taxon>Dinosauria</taxon>
        <taxon>Saurischia</taxon>
        <taxon>Theropoda</taxon>
        <taxon>Coelurosauria</taxon>
        <taxon>Aves</taxon>
        <taxon>Neognathae</taxon>
        <taxon>Neoaves</taxon>
        <taxon>Telluraves</taxon>
        <taxon>Australaves</taxon>
        <taxon>Passeriformes</taxon>
        <taxon>Passeroidea</taxon>
        <taxon>Passeridae</taxon>
        <taxon>Chloebia</taxon>
    </lineage>
</organism>
<dbReference type="EMBL" id="QUSF01000030">
    <property type="protein sequence ID" value="RLV99805.1"/>
    <property type="molecule type" value="Genomic_DNA"/>
</dbReference>
<evidence type="ECO:0000313" key="2">
    <source>
        <dbReference type="Proteomes" id="UP000276834"/>
    </source>
</evidence>
<protein>
    <submittedName>
        <fullName evidence="1">Uncharacterized protein</fullName>
    </submittedName>
</protein>